<evidence type="ECO:0000313" key="3">
    <source>
        <dbReference type="Proteomes" id="UP000054526"/>
    </source>
</evidence>
<proteinExistence type="predicted"/>
<dbReference type="RefSeq" id="WP_041066082.1">
    <property type="nucleotide sequence ID" value="NZ_JXAL01000026.1"/>
</dbReference>
<evidence type="ECO:0000313" key="2">
    <source>
        <dbReference type="EMBL" id="KIL34857.1"/>
    </source>
</evidence>
<evidence type="ECO:0000256" key="1">
    <source>
        <dbReference type="SAM" id="Phobius"/>
    </source>
</evidence>
<feature type="transmembrane region" description="Helical" evidence="1">
    <location>
        <begin position="23"/>
        <end position="42"/>
    </location>
</feature>
<keyword evidence="3" id="KW-1185">Reference proteome</keyword>
<evidence type="ECO:0008006" key="4">
    <source>
        <dbReference type="Google" id="ProtNLM"/>
    </source>
</evidence>
<protein>
    <recommendedName>
        <fullName evidence="4">Polysaccharide deacetylase</fullName>
    </recommendedName>
</protein>
<name>A0ABR5A375_9BACL</name>
<dbReference type="EMBL" id="JXAL01000026">
    <property type="protein sequence ID" value="KIL34857.1"/>
    <property type="molecule type" value="Genomic_DNA"/>
</dbReference>
<keyword evidence="1" id="KW-0812">Transmembrane</keyword>
<sequence length="68" mass="7984">MRNRFDKTKQMDFVTWSDRLERLLVRWIIILAVLLTVSQGLLQFPSVRERVTTTDASEGVPYHPRPAK</sequence>
<organism evidence="2 3">
    <name type="scientific">Cohnella kolymensis</name>
    <dbReference type="NCBI Taxonomy" id="1590652"/>
    <lineage>
        <taxon>Bacteria</taxon>
        <taxon>Bacillati</taxon>
        <taxon>Bacillota</taxon>
        <taxon>Bacilli</taxon>
        <taxon>Bacillales</taxon>
        <taxon>Paenibacillaceae</taxon>
        <taxon>Cohnella</taxon>
    </lineage>
</organism>
<keyword evidence="1" id="KW-0472">Membrane</keyword>
<keyword evidence="1" id="KW-1133">Transmembrane helix</keyword>
<gene>
    <name evidence="2" type="ORF">SD71_17810</name>
</gene>
<dbReference type="Proteomes" id="UP000054526">
    <property type="component" value="Unassembled WGS sequence"/>
</dbReference>
<accession>A0ABR5A375</accession>
<comment type="caution">
    <text evidence="2">The sequence shown here is derived from an EMBL/GenBank/DDBJ whole genome shotgun (WGS) entry which is preliminary data.</text>
</comment>
<reference evidence="2 3" key="1">
    <citation type="submission" date="2014-12" db="EMBL/GenBank/DDBJ databases">
        <title>Draft genome sequence of Cohnella kolymensis strain B-2846.</title>
        <authorList>
            <person name="Karlyshev A.V."/>
            <person name="Kudryashova E.B."/>
        </authorList>
    </citation>
    <scope>NUCLEOTIDE SEQUENCE [LARGE SCALE GENOMIC DNA]</scope>
    <source>
        <strain evidence="2 3">VKM B-2846</strain>
    </source>
</reference>